<dbReference type="InterPro" id="IPR013049">
    <property type="entry name" value="Spo11/TopoVI_A_N"/>
</dbReference>
<dbReference type="PRINTS" id="PR01550">
    <property type="entry name" value="TOP6AFAMILY"/>
</dbReference>
<evidence type="ECO:0000259" key="11">
    <source>
        <dbReference type="Pfam" id="PF04406"/>
    </source>
</evidence>
<keyword evidence="9 10" id="KW-0413">Isomerase</keyword>
<keyword evidence="8 10" id="KW-0238">DNA-binding</keyword>
<dbReference type="Pfam" id="PF04406">
    <property type="entry name" value="TP6A_N"/>
    <property type="match status" value="1"/>
</dbReference>
<evidence type="ECO:0000256" key="3">
    <source>
        <dbReference type="ARBA" id="ARBA00006559"/>
    </source>
</evidence>
<dbReference type="GO" id="GO:0003677">
    <property type="term" value="F:DNA binding"/>
    <property type="evidence" value="ECO:0007669"/>
    <property type="project" value="UniProtKB-UniRule"/>
</dbReference>
<dbReference type="InterPro" id="IPR036388">
    <property type="entry name" value="WH-like_DNA-bd_sf"/>
</dbReference>
<reference evidence="14" key="1">
    <citation type="journal article" date="2013" name="Genome Announc.">
        <title>Draft genome sequence of the basidiomycetous yeast-like fungus Pseudozyma hubeiensis SY62, which produces an abundant amount of the biosurfactant mannosylerythritol lipids.</title>
        <authorList>
            <person name="Konishi M."/>
            <person name="Hatada Y."/>
            <person name="Horiuchi J."/>
        </authorList>
    </citation>
    <scope>NUCLEOTIDE SEQUENCE [LARGE SCALE GENOMIC DNA]</scope>
    <source>
        <strain evidence="14">SY62</strain>
    </source>
</reference>
<keyword evidence="14" id="KW-1185">Reference proteome</keyword>
<dbReference type="GO" id="GO:0042138">
    <property type="term" value="P:meiotic DNA double-strand break formation"/>
    <property type="evidence" value="ECO:0007669"/>
    <property type="project" value="TreeGrafter"/>
</dbReference>
<dbReference type="PROSITE" id="PS52041">
    <property type="entry name" value="TOPO_IIB"/>
    <property type="match status" value="1"/>
</dbReference>
<dbReference type="EC" id="5.6.2.2" evidence="4"/>
<dbReference type="GO" id="GO:0003918">
    <property type="term" value="F:DNA topoisomerase type II (double strand cut, ATP-hydrolyzing) activity"/>
    <property type="evidence" value="ECO:0007669"/>
    <property type="project" value="UniProtKB-UniRule"/>
</dbReference>
<dbReference type="Pfam" id="PF21180">
    <property type="entry name" value="TOP6A-Spo11_Toprim"/>
    <property type="match status" value="1"/>
</dbReference>
<name>R9PEQ3_PSEHS</name>
<dbReference type="Gene3D" id="1.10.10.10">
    <property type="entry name" value="Winged helix-like DNA-binding domain superfamily/Winged helix DNA-binding domain"/>
    <property type="match status" value="1"/>
</dbReference>
<dbReference type="eggNOG" id="KOG2795">
    <property type="taxonomic scope" value="Eukaryota"/>
</dbReference>
<dbReference type="GO" id="GO:0007131">
    <property type="term" value="P:reciprocal meiotic recombination"/>
    <property type="evidence" value="ECO:0007669"/>
    <property type="project" value="TreeGrafter"/>
</dbReference>
<dbReference type="EMBL" id="DF238833">
    <property type="protein sequence ID" value="GAC99834.1"/>
    <property type="molecule type" value="Genomic_DNA"/>
</dbReference>
<evidence type="ECO:0000256" key="1">
    <source>
        <dbReference type="ARBA" id="ARBA00000185"/>
    </source>
</evidence>
<dbReference type="GeneID" id="24112700"/>
<keyword evidence="6" id="KW-0460">Magnesium</keyword>
<evidence type="ECO:0000256" key="4">
    <source>
        <dbReference type="ARBA" id="ARBA00012895"/>
    </source>
</evidence>
<dbReference type="InterPro" id="IPR036078">
    <property type="entry name" value="Spo11/TopoVI_A_sf"/>
</dbReference>
<keyword evidence="5" id="KW-0479">Metal-binding</keyword>
<dbReference type="HOGENOM" id="CLU_037229_4_0_1"/>
<dbReference type="GO" id="GO:0005524">
    <property type="term" value="F:ATP binding"/>
    <property type="evidence" value="ECO:0007669"/>
    <property type="project" value="InterPro"/>
</dbReference>
<evidence type="ECO:0000259" key="12">
    <source>
        <dbReference type="Pfam" id="PF21180"/>
    </source>
</evidence>
<evidence type="ECO:0000256" key="2">
    <source>
        <dbReference type="ARBA" id="ARBA00001946"/>
    </source>
</evidence>
<evidence type="ECO:0000256" key="9">
    <source>
        <dbReference type="ARBA" id="ARBA00023235"/>
    </source>
</evidence>
<feature type="domain" description="Topoisomerase 6 subunit A/Spo11 TOPRIM" evidence="12">
    <location>
        <begin position="133"/>
        <end position="277"/>
    </location>
</feature>
<accession>R9PEQ3</accession>
<dbReference type="Gene3D" id="3.40.1360.10">
    <property type="match status" value="1"/>
</dbReference>
<dbReference type="InterPro" id="IPR002815">
    <property type="entry name" value="Spo11/TopoVI_A"/>
</dbReference>
<evidence type="ECO:0000256" key="7">
    <source>
        <dbReference type="ARBA" id="ARBA00023029"/>
    </source>
</evidence>
<dbReference type="GO" id="GO:0046872">
    <property type="term" value="F:metal ion binding"/>
    <property type="evidence" value="ECO:0007669"/>
    <property type="project" value="UniProtKB-KW"/>
</dbReference>
<gene>
    <name evidence="13" type="ORF">PHSY_007437</name>
</gene>
<dbReference type="InterPro" id="IPR034136">
    <property type="entry name" value="TOPRIM_Topo6A/Spo11"/>
</dbReference>
<keyword evidence="7 10" id="KW-0799">Topoisomerase</keyword>
<evidence type="ECO:0000256" key="6">
    <source>
        <dbReference type="ARBA" id="ARBA00022842"/>
    </source>
</evidence>
<evidence type="ECO:0000313" key="14">
    <source>
        <dbReference type="Proteomes" id="UP000014071"/>
    </source>
</evidence>
<dbReference type="OrthoDB" id="5377392at2759"/>
<evidence type="ECO:0000313" key="13">
    <source>
        <dbReference type="EMBL" id="GAC99834.1"/>
    </source>
</evidence>
<dbReference type="GO" id="GO:0000706">
    <property type="term" value="P:meiotic DNA double-strand break processing"/>
    <property type="evidence" value="ECO:0007669"/>
    <property type="project" value="TreeGrafter"/>
</dbReference>
<organism evidence="13 14">
    <name type="scientific">Pseudozyma hubeiensis (strain SY62)</name>
    <name type="common">Yeast</name>
    <dbReference type="NCBI Taxonomy" id="1305764"/>
    <lineage>
        <taxon>Eukaryota</taxon>
        <taxon>Fungi</taxon>
        <taxon>Dikarya</taxon>
        <taxon>Basidiomycota</taxon>
        <taxon>Ustilaginomycotina</taxon>
        <taxon>Ustilaginomycetes</taxon>
        <taxon>Ustilaginales</taxon>
        <taxon>Ustilaginaceae</taxon>
        <taxon>Pseudozyma</taxon>
    </lineage>
</organism>
<comment type="catalytic activity">
    <reaction evidence="1 10">
        <text>ATP-dependent breakage, passage and rejoining of double-stranded DNA.</text>
        <dbReference type="EC" id="5.6.2.2"/>
    </reaction>
</comment>
<dbReference type="GO" id="GO:0000228">
    <property type="term" value="C:nuclear chromosome"/>
    <property type="evidence" value="ECO:0007669"/>
    <property type="project" value="TreeGrafter"/>
</dbReference>
<proteinExistence type="inferred from homology"/>
<dbReference type="AlphaFoldDB" id="R9PEQ3"/>
<feature type="domain" description="Spo11/DNA topoisomerase VI subunit A N-terminal" evidence="11">
    <location>
        <begin position="14"/>
        <end position="75"/>
    </location>
</feature>
<comment type="similarity">
    <text evidence="3 10">Belongs to the TOP6A family.</text>
</comment>
<evidence type="ECO:0000256" key="10">
    <source>
        <dbReference type="PROSITE-ProRule" id="PRU01385"/>
    </source>
</evidence>
<evidence type="ECO:0000256" key="8">
    <source>
        <dbReference type="ARBA" id="ARBA00023125"/>
    </source>
</evidence>
<dbReference type="PANTHER" id="PTHR10848:SF0">
    <property type="entry name" value="MEIOTIC RECOMBINATION PROTEIN SPO11"/>
    <property type="match status" value="1"/>
</dbReference>
<dbReference type="Proteomes" id="UP000014071">
    <property type="component" value="Unassembled WGS sequence"/>
</dbReference>
<evidence type="ECO:0000256" key="5">
    <source>
        <dbReference type="ARBA" id="ARBA00022723"/>
    </source>
</evidence>
<sequence>MSSCRLTVLCRRKHAAQVLRVLELIQRNLLRGTLVTKRDIYYQSLSLFPSQSASDRIISQLVTLLGCTDRLELGIVGSPRGILSGSLQLSPPSSSSTSPQVYNCTLGQTTLIPTEITEAWRIDLPCPHSGHHVVLIVEKEAVFKHLLQATTIPAQILITGKGYPDRATAKLVQLLSNHRCSHCGSGMDVRGLFDGDPYGVDVWRQYRLHSAVRWVGVDVRDFEEKGEGLVGLRNDERRTAVRLLRGLSGNKEEEQEVKMRLTEMLLGGYKVEIEAAYDFVVPAGEKGLVAYMEHKLARG</sequence>
<comment type="cofactor">
    <cofactor evidence="2">
        <name>Mg(2+)</name>
        <dbReference type="ChEBI" id="CHEBI:18420"/>
    </cofactor>
</comment>
<dbReference type="SUPFAM" id="SSF56726">
    <property type="entry name" value="DNA topoisomerase IV, alpha subunit"/>
    <property type="match status" value="1"/>
</dbReference>
<feature type="active site" description="O-(5'-phospho-DNA)-tyrosine intermediate" evidence="10">
    <location>
        <position position="42"/>
    </location>
</feature>
<dbReference type="STRING" id="1305764.R9PEQ3"/>
<dbReference type="RefSeq" id="XP_012193421.1">
    <property type="nucleotide sequence ID" value="XM_012338031.1"/>
</dbReference>
<dbReference type="PANTHER" id="PTHR10848">
    <property type="entry name" value="MEIOTIC RECOMBINATION PROTEIN SPO11"/>
    <property type="match status" value="1"/>
</dbReference>
<protein>
    <recommendedName>
        <fullName evidence="4">DNA topoisomerase (ATP-hydrolyzing)</fullName>
        <ecNumber evidence="4">5.6.2.2</ecNumber>
    </recommendedName>
</protein>